<keyword evidence="2" id="KW-1185">Reference proteome</keyword>
<gene>
    <name evidence="1" type="ORF">AWB78_04950</name>
</gene>
<reference evidence="1" key="1">
    <citation type="submission" date="2016-01" db="EMBL/GenBank/DDBJ databases">
        <authorList>
            <person name="Peeters C."/>
        </authorList>
    </citation>
    <scope>NUCLEOTIDE SEQUENCE</scope>
    <source>
        <strain evidence="1">LMG 29321</strain>
    </source>
</reference>
<dbReference type="RefSeq" id="WP_062608541.1">
    <property type="nucleotide sequence ID" value="NZ_FCOX02000029.1"/>
</dbReference>
<accession>A0A158DAK1</accession>
<comment type="caution">
    <text evidence="1">The sequence shown here is derived from an EMBL/GenBank/DDBJ whole genome shotgun (WGS) entry which is preliminary data.</text>
</comment>
<name>A0A158DAK1_9BURK</name>
<dbReference type="Proteomes" id="UP000071859">
    <property type="component" value="Unassembled WGS sequence"/>
</dbReference>
<dbReference type="EMBL" id="FCOX02000029">
    <property type="protein sequence ID" value="SAK91704.1"/>
    <property type="molecule type" value="Genomic_DNA"/>
</dbReference>
<organism evidence="1 2">
    <name type="scientific">Caballeronia calidae</name>
    <dbReference type="NCBI Taxonomy" id="1777139"/>
    <lineage>
        <taxon>Bacteria</taxon>
        <taxon>Pseudomonadati</taxon>
        <taxon>Pseudomonadota</taxon>
        <taxon>Betaproteobacteria</taxon>
        <taxon>Burkholderiales</taxon>
        <taxon>Burkholderiaceae</taxon>
        <taxon>Caballeronia</taxon>
    </lineage>
</organism>
<protein>
    <submittedName>
        <fullName evidence="1">Uncharacterized protein</fullName>
    </submittedName>
</protein>
<dbReference type="AlphaFoldDB" id="A0A158DAK1"/>
<evidence type="ECO:0000313" key="1">
    <source>
        <dbReference type="EMBL" id="SAK91704.1"/>
    </source>
</evidence>
<evidence type="ECO:0000313" key="2">
    <source>
        <dbReference type="Proteomes" id="UP000071859"/>
    </source>
</evidence>
<sequence>MSHRPKRAILRWSEATSENEKGGDDYAVYASYRPSLGRFIGTLKVIRQADARLLYPFSGAEDIGPYASKDAAKEAAVKLGEDIVRGDLLNPEL</sequence>
<dbReference type="InterPro" id="IPR046569">
    <property type="entry name" value="DUF6723"/>
</dbReference>
<dbReference type="Pfam" id="PF20484">
    <property type="entry name" value="DUF6723"/>
    <property type="match status" value="1"/>
</dbReference>
<proteinExistence type="predicted"/>